<dbReference type="Proteomes" id="UP000282892">
    <property type="component" value="Chromosome"/>
</dbReference>
<keyword evidence="2" id="KW-1185">Reference proteome</keyword>
<gene>
    <name evidence="1" type="ORF">CHR53_12055</name>
</gene>
<dbReference type="AlphaFoldDB" id="A0A3T0HY76"/>
<protein>
    <submittedName>
        <fullName evidence="1">Uncharacterized protein</fullName>
    </submittedName>
</protein>
<dbReference type="OrthoDB" id="3176754at2"/>
<reference evidence="1 2" key="1">
    <citation type="submission" date="2017-07" db="EMBL/GenBank/DDBJ databases">
        <title>The complete genome sequence of Bacillus mesonae strain H20-5, an efficient strain improving plant abiotic stress resistance.</title>
        <authorList>
            <person name="Kim S.Y."/>
            <person name="Song H."/>
            <person name="Sang M.K."/>
            <person name="Weon H.-Y."/>
            <person name="Song J."/>
        </authorList>
    </citation>
    <scope>NUCLEOTIDE SEQUENCE [LARGE SCALE GENOMIC DNA]</scope>
    <source>
        <strain evidence="1 2">H20-5</strain>
    </source>
</reference>
<evidence type="ECO:0000313" key="2">
    <source>
        <dbReference type="Proteomes" id="UP000282892"/>
    </source>
</evidence>
<sequence>MTEFAIAVQSINEIINIKEPWNSLPQLNQVEQEMQQLFFEEWEKVFSKYKKPTRIYFGSEFCQYRLMPLSVVKRALDYCWTNGFEFTFATPYVHGAKYEKLVEILFFLNKTAEETGKTIEVVVNDWGIFHITQKKYPHLKIAVGRLLNKNIRDPRVANFYNDERAPEKGKQFFKQSGLLSQNFSKFLSKGNLASIEFDELIQGYEWPDEVENSYTTTFHYPFGTVASGSACMVGFMDSEKKDKFRGDPNCTQQCQKYVFELKNRMIPEMDTGIYQKGNTAFYTYKKEMIQKGLQQINEMKNSRVVYSLRIPV</sequence>
<dbReference type="EMBL" id="CP022572">
    <property type="protein sequence ID" value="AZU61957.1"/>
    <property type="molecule type" value="Genomic_DNA"/>
</dbReference>
<accession>A0A3T0HY76</accession>
<organism evidence="1 2">
    <name type="scientific">Neobacillus mesonae</name>
    <dbReference type="NCBI Taxonomy" id="1193713"/>
    <lineage>
        <taxon>Bacteria</taxon>
        <taxon>Bacillati</taxon>
        <taxon>Bacillota</taxon>
        <taxon>Bacilli</taxon>
        <taxon>Bacillales</taxon>
        <taxon>Bacillaceae</taxon>
        <taxon>Neobacillus</taxon>
    </lineage>
</organism>
<evidence type="ECO:0000313" key="1">
    <source>
        <dbReference type="EMBL" id="AZU61957.1"/>
    </source>
</evidence>
<name>A0A3T0HY76_9BACI</name>
<dbReference type="STRING" id="1193713.GCA_001636315_04841"/>
<proteinExistence type="predicted"/>
<dbReference type="RefSeq" id="WP_127486671.1">
    <property type="nucleotide sequence ID" value="NZ_CP022572.1"/>
</dbReference>
<dbReference type="KEGG" id="nmk:CHR53_12055"/>